<dbReference type="Gene3D" id="1.20.5.420">
    <property type="entry name" value="Immunoglobulin FC, subunit C"/>
    <property type="match status" value="1"/>
</dbReference>
<dbReference type="HOGENOM" id="CLU_079140_3_0_2"/>
<dbReference type="Pfam" id="PF04032">
    <property type="entry name" value="Rpr2"/>
    <property type="match status" value="1"/>
</dbReference>
<feature type="binding site" evidence="8">
    <location>
        <position position="80"/>
    </location>
    <ligand>
        <name>Zn(2+)</name>
        <dbReference type="ChEBI" id="CHEBI:29105"/>
    </ligand>
</feature>
<dbReference type="HAMAP" id="MF_00757">
    <property type="entry name" value="RNase_P_4"/>
    <property type="match status" value="1"/>
</dbReference>
<keyword evidence="7 8" id="KW-0862">Zinc</keyword>
<dbReference type="Gene3D" id="6.20.50.20">
    <property type="match status" value="1"/>
</dbReference>
<sequence length="92" mass="10702">MSIPAERMKRLHVLAREAVATGKKARARSYVKLARRIGERNRISLPRQFRRFSCDNCDIYLRPAKTARVRLQPGHVVIRCLECGATKRYPHE</sequence>
<dbReference type="GO" id="GO:0004526">
    <property type="term" value="F:ribonuclease P activity"/>
    <property type="evidence" value="ECO:0007669"/>
    <property type="project" value="UniProtKB-UniRule"/>
</dbReference>
<keyword evidence="5 8" id="KW-0255">Endonuclease</keyword>
<comment type="catalytic activity">
    <reaction evidence="8">
        <text>Endonucleolytic cleavage of RNA, removing 5'-extranucleotides from tRNA precursor.</text>
        <dbReference type="EC" id="3.1.26.5"/>
    </reaction>
</comment>
<keyword evidence="6 8" id="KW-0378">Hydrolase</keyword>
<dbReference type="PIRSF" id="PIRSF004878">
    <property type="entry name" value="RNase_P_4"/>
    <property type="match status" value="1"/>
</dbReference>
<evidence type="ECO:0000256" key="6">
    <source>
        <dbReference type="ARBA" id="ARBA00022801"/>
    </source>
</evidence>
<feature type="binding site" evidence="8">
    <location>
        <position position="83"/>
    </location>
    <ligand>
        <name>Zn(2+)</name>
        <dbReference type="ChEBI" id="CHEBI:29105"/>
    </ligand>
</feature>
<reference evidence="9 10" key="1">
    <citation type="journal article" date="2011" name="PLoS ONE">
        <title>Haloquadratum walsbyi: limited diversity in a global pond.</title>
        <authorList>
            <person name="Dyall-Smith M."/>
            <person name="Pfeiffer F."/>
            <person name="Klee K."/>
            <person name="Palm P."/>
            <person name="Gross K."/>
            <person name="Schuster S.C."/>
            <person name="Rampp M."/>
            <person name="Oesterhelt D."/>
        </authorList>
    </citation>
    <scope>NUCLEOTIDE SEQUENCE [LARGE SCALE GENOMIC DNA]</scope>
    <source>
        <strain evidence="10">DSM 16854 / JCM 12705 / C23</strain>
    </source>
</reference>
<evidence type="ECO:0000313" key="10">
    <source>
        <dbReference type="Proteomes" id="UP000007954"/>
    </source>
</evidence>
<dbReference type="AlphaFoldDB" id="G0LJ48"/>
<keyword evidence="3 8" id="KW-0540">Nuclease</keyword>
<evidence type="ECO:0000256" key="7">
    <source>
        <dbReference type="ARBA" id="ARBA00022833"/>
    </source>
</evidence>
<evidence type="ECO:0000256" key="3">
    <source>
        <dbReference type="ARBA" id="ARBA00022722"/>
    </source>
</evidence>
<comment type="subunit">
    <text evidence="8">Consists of a catalytic RNA component and at least 4-5 protein subunits.</text>
</comment>
<dbReference type="InterPro" id="IPR016432">
    <property type="entry name" value="RNP4"/>
</dbReference>
<organism evidence="9 10">
    <name type="scientific">Haloquadratum walsbyi (strain DSM 16854 / JCM 12705 / C23)</name>
    <dbReference type="NCBI Taxonomy" id="768065"/>
    <lineage>
        <taxon>Archaea</taxon>
        <taxon>Methanobacteriati</taxon>
        <taxon>Methanobacteriota</taxon>
        <taxon>Stenosarchaea group</taxon>
        <taxon>Halobacteria</taxon>
        <taxon>Halobacteriales</taxon>
        <taxon>Haloferacaceae</taxon>
        <taxon>Haloquadratum</taxon>
    </lineage>
</organism>
<dbReference type="Proteomes" id="UP000007954">
    <property type="component" value="Chromosome"/>
</dbReference>
<dbReference type="EMBL" id="FR746099">
    <property type="protein sequence ID" value="CCC40616.1"/>
    <property type="molecule type" value="Genomic_DNA"/>
</dbReference>
<dbReference type="GeneID" id="12447544"/>
<comment type="cofactor">
    <cofactor evidence="8">
        <name>Zn(2+)</name>
        <dbReference type="ChEBI" id="CHEBI:29105"/>
    </cofactor>
    <text evidence="8">Binds 1 zinc ion per subunit.</text>
</comment>
<name>G0LJ48_HALWC</name>
<evidence type="ECO:0000256" key="8">
    <source>
        <dbReference type="HAMAP-Rule" id="MF_00757"/>
    </source>
</evidence>
<evidence type="ECO:0000256" key="5">
    <source>
        <dbReference type="ARBA" id="ARBA00022759"/>
    </source>
</evidence>
<keyword evidence="2 8" id="KW-0819">tRNA processing</keyword>
<dbReference type="OrthoDB" id="10058at2157"/>
<dbReference type="PANTHER" id="PTHR14742">
    <property type="entry name" value="RIBONUCLEASE P SUBUNIT P21"/>
    <property type="match status" value="1"/>
</dbReference>
<dbReference type="GO" id="GO:0001682">
    <property type="term" value="P:tRNA 5'-leader removal"/>
    <property type="evidence" value="ECO:0007669"/>
    <property type="project" value="UniProtKB-UniRule"/>
</dbReference>
<feature type="binding site" evidence="8">
    <location>
        <position position="57"/>
    </location>
    <ligand>
        <name>Zn(2+)</name>
        <dbReference type="ChEBI" id="CHEBI:29105"/>
    </ligand>
</feature>
<feature type="binding site" evidence="8">
    <location>
        <position position="54"/>
    </location>
    <ligand>
        <name>Zn(2+)</name>
        <dbReference type="ChEBI" id="CHEBI:29105"/>
    </ligand>
</feature>
<comment type="function">
    <text evidence="8">Part of ribonuclease P, a protein complex that generates mature tRNA molecules by cleaving their 5'-ends.</text>
</comment>
<dbReference type="RefSeq" id="WP_011571732.1">
    <property type="nucleotide sequence ID" value="NC_017459.1"/>
</dbReference>
<accession>G0LJ48</accession>
<comment type="similarity">
    <text evidence="8">Belongs to the eukaryotic/archaeal RNase P protein component 4 family.</text>
</comment>
<dbReference type="GO" id="GO:0005737">
    <property type="term" value="C:cytoplasm"/>
    <property type="evidence" value="ECO:0007669"/>
    <property type="project" value="UniProtKB-SubCell"/>
</dbReference>
<dbReference type="GO" id="GO:0008270">
    <property type="term" value="F:zinc ion binding"/>
    <property type="evidence" value="ECO:0007669"/>
    <property type="project" value="UniProtKB-UniRule"/>
</dbReference>
<dbReference type="KEGG" id="hwc:Hqrw_2799"/>
<dbReference type="PANTHER" id="PTHR14742:SF0">
    <property type="entry name" value="RIBONUCLEASE P PROTEIN SUBUNIT P21"/>
    <property type="match status" value="1"/>
</dbReference>
<proteinExistence type="inferred from homology"/>
<dbReference type="GO" id="GO:0030677">
    <property type="term" value="C:ribonuclease P complex"/>
    <property type="evidence" value="ECO:0007669"/>
    <property type="project" value="UniProtKB-UniRule"/>
</dbReference>
<evidence type="ECO:0000256" key="4">
    <source>
        <dbReference type="ARBA" id="ARBA00022723"/>
    </source>
</evidence>
<evidence type="ECO:0000256" key="2">
    <source>
        <dbReference type="ARBA" id="ARBA00022694"/>
    </source>
</evidence>
<dbReference type="InterPro" id="IPR007175">
    <property type="entry name" value="Rpr2/Snm1/Rpp21"/>
</dbReference>
<evidence type="ECO:0000256" key="1">
    <source>
        <dbReference type="ARBA" id="ARBA00022490"/>
    </source>
</evidence>
<keyword evidence="4 8" id="KW-0479">Metal-binding</keyword>
<protein>
    <recommendedName>
        <fullName evidence="8">Ribonuclease P protein component 4</fullName>
        <shortName evidence="8">RNase P component 4</shortName>
        <ecNumber evidence="8">3.1.26.5</ecNumber>
    </recommendedName>
    <alternativeName>
        <fullName evidence="8">Rpp21</fullName>
    </alternativeName>
</protein>
<dbReference type="EC" id="3.1.26.5" evidence="8"/>
<gene>
    <name evidence="8 9" type="primary">rnp4</name>
    <name evidence="9" type="ordered locus">Hqrw_2799</name>
</gene>
<keyword evidence="1 8" id="KW-0963">Cytoplasm</keyword>
<comment type="subcellular location">
    <subcellularLocation>
        <location evidence="8">Cytoplasm</location>
    </subcellularLocation>
</comment>
<evidence type="ECO:0000313" key="9">
    <source>
        <dbReference type="EMBL" id="CCC40616.1"/>
    </source>
</evidence>